<evidence type="ECO:0000313" key="9">
    <source>
        <dbReference type="EMBL" id="MDC2957972.1"/>
    </source>
</evidence>
<dbReference type="InterPro" id="IPR014325">
    <property type="entry name" value="RNA_pol_sigma-E_actinobac"/>
</dbReference>
<evidence type="ECO:0000313" key="10">
    <source>
        <dbReference type="Proteomes" id="UP001221328"/>
    </source>
</evidence>
<evidence type="ECO:0000256" key="1">
    <source>
        <dbReference type="ARBA" id="ARBA00010641"/>
    </source>
</evidence>
<feature type="region of interest" description="Disordered" evidence="6">
    <location>
        <begin position="65"/>
        <end position="92"/>
    </location>
</feature>
<feature type="domain" description="RNA polymerase sigma-70 region 2" evidence="7">
    <location>
        <begin position="133"/>
        <end position="192"/>
    </location>
</feature>
<gene>
    <name evidence="9" type="ORF">PO587_26295</name>
</gene>
<dbReference type="InterPro" id="IPR013249">
    <property type="entry name" value="RNA_pol_sigma70_r4_t2"/>
</dbReference>
<dbReference type="InterPro" id="IPR014284">
    <property type="entry name" value="RNA_pol_sigma-70_dom"/>
</dbReference>
<dbReference type="SUPFAM" id="SSF88946">
    <property type="entry name" value="Sigma2 domain of RNA polymerase sigma factors"/>
    <property type="match status" value="1"/>
</dbReference>
<evidence type="ECO:0000259" key="8">
    <source>
        <dbReference type="Pfam" id="PF08281"/>
    </source>
</evidence>
<keyword evidence="4" id="KW-0238">DNA-binding</keyword>
<protein>
    <submittedName>
        <fullName evidence="9">SigE family RNA polymerase sigma factor</fullName>
    </submittedName>
</protein>
<evidence type="ECO:0000256" key="2">
    <source>
        <dbReference type="ARBA" id="ARBA00023015"/>
    </source>
</evidence>
<keyword evidence="2" id="KW-0805">Transcription regulation</keyword>
<dbReference type="NCBIfam" id="TIGR02937">
    <property type="entry name" value="sigma70-ECF"/>
    <property type="match status" value="1"/>
</dbReference>
<dbReference type="InterPro" id="IPR013325">
    <property type="entry name" value="RNA_pol_sigma_r2"/>
</dbReference>
<sequence length="288" mass="32253">MRARLGARLGTPRRPTVQTRGPNGQAWRARSDFIDVLTRITAATHALQEAAPGLPAITYGTVLRKPSGPPRQQARQSTAVDAPAGPQHRGHVRRVRGCDRNRRGGHRDRHRHRCRRLLGANSHGFVVARSTALFRGALVLTGSRDAAEDLVQETLERACRKWRTISTKDAPEAYVRRTTVNLANDRWRRFRRAAQHQVDGDPAAPGDEYGRIDSRDQLVRVLQQLPMRMRTVVVLRYFHDLSEAEIAADLKISPSTVRSQLARGIDRLKSQFPASSSPSPRQPTEGTR</sequence>
<feature type="compositionally biased region" description="Polar residues" evidence="6">
    <location>
        <begin position="272"/>
        <end position="288"/>
    </location>
</feature>
<accession>A0ABT5FZK8</accession>
<evidence type="ECO:0000259" key="7">
    <source>
        <dbReference type="Pfam" id="PF04542"/>
    </source>
</evidence>
<feature type="domain" description="RNA polymerase sigma factor 70 region 4 type 2" evidence="8">
    <location>
        <begin position="216"/>
        <end position="268"/>
    </location>
</feature>
<feature type="region of interest" description="Disordered" evidence="6">
    <location>
        <begin position="1"/>
        <end position="24"/>
    </location>
</feature>
<dbReference type="PANTHER" id="PTHR43133:SF50">
    <property type="entry name" value="ECF RNA POLYMERASE SIGMA FACTOR SIGM"/>
    <property type="match status" value="1"/>
</dbReference>
<keyword evidence="5" id="KW-0804">Transcription</keyword>
<dbReference type="EMBL" id="JAQOSK010000011">
    <property type="protein sequence ID" value="MDC2957972.1"/>
    <property type="molecule type" value="Genomic_DNA"/>
</dbReference>
<dbReference type="RefSeq" id="WP_272176914.1">
    <property type="nucleotide sequence ID" value="NZ_JAQOSK010000011.1"/>
</dbReference>
<dbReference type="Proteomes" id="UP001221328">
    <property type="component" value="Unassembled WGS sequence"/>
</dbReference>
<dbReference type="Pfam" id="PF08281">
    <property type="entry name" value="Sigma70_r4_2"/>
    <property type="match status" value="1"/>
</dbReference>
<organism evidence="9 10">
    <name type="scientific">Streptomyces gilvifuscus</name>
    <dbReference type="NCBI Taxonomy" id="1550617"/>
    <lineage>
        <taxon>Bacteria</taxon>
        <taxon>Bacillati</taxon>
        <taxon>Actinomycetota</taxon>
        <taxon>Actinomycetes</taxon>
        <taxon>Kitasatosporales</taxon>
        <taxon>Streptomycetaceae</taxon>
        <taxon>Streptomyces</taxon>
    </lineage>
</organism>
<reference evidence="9 10" key="1">
    <citation type="journal article" date="2015" name="Int. J. Syst. Evol. Microbiol.">
        <title>Streptomyces gilvifuscus sp. nov., an actinomycete that produces antibacterial compounds isolated from soil.</title>
        <authorList>
            <person name="Nguyen T.M."/>
            <person name="Kim J."/>
        </authorList>
    </citation>
    <scope>NUCLEOTIDE SEQUENCE [LARGE SCALE GENOMIC DNA]</scope>
    <source>
        <strain evidence="9 10">T113</strain>
    </source>
</reference>
<comment type="similarity">
    <text evidence="1">Belongs to the sigma-70 factor family. ECF subfamily.</text>
</comment>
<proteinExistence type="inferred from homology"/>
<evidence type="ECO:0000256" key="6">
    <source>
        <dbReference type="SAM" id="MobiDB-lite"/>
    </source>
</evidence>
<dbReference type="CDD" id="cd06171">
    <property type="entry name" value="Sigma70_r4"/>
    <property type="match status" value="1"/>
</dbReference>
<dbReference type="InterPro" id="IPR036388">
    <property type="entry name" value="WH-like_DNA-bd_sf"/>
</dbReference>
<dbReference type="InterPro" id="IPR013324">
    <property type="entry name" value="RNA_pol_sigma_r3/r4-like"/>
</dbReference>
<feature type="region of interest" description="Disordered" evidence="6">
    <location>
        <begin position="268"/>
        <end position="288"/>
    </location>
</feature>
<evidence type="ECO:0000256" key="4">
    <source>
        <dbReference type="ARBA" id="ARBA00023125"/>
    </source>
</evidence>
<comment type="caution">
    <text evidence="9">The sequence shown here is derived from an EMBL/GenBank/DDBJ whole genome shotgun (WGS) entry which is preliminary data.</text>
</comment>
<dbReference type="NCBIfam" id="TIGR02983">
    <property type="entry name" value="SigE-fam_strep"/>
    <property type="match status" value="1"/>
</dbReference>
<evidence type="ECO:0000256" key="3">
    <source>
        <dbReference type="ARBA" id="ARBA00023082"/>
    </source>
</evidence>
<dbReference type="Gene3D" id="1.10.10.10">
    <property type="entry name" value="Winged helix-like DNA-binding domain superfamily/Winged helix DNA-binding domain"/>
    <property type="match status" value="1"/>
</dbReference>
<dbReference type="InterPro" id="IPR007627">
    <property type="entry name" value="RNA_pol_sigma70_r2"/>
</dbReference>
<dbReference type="Pfam" id="PF04542">
    <property type="entry name" value="Sigma70_r2"/>
    <property type="match status" value="1"/>
</dbReference>
<keyword evidence="10" id="KW-1185">Reference proteome</keyword>
<dbReference type="SUPFAM" id="SSF88659">
    <property type="entry name" value="Sigma3 and sigma4 domains of RNA polymerase sigma factors"/>
    <property type="match status" value="1"/>
</dbReference>
<dbReference type="Gene3D" id="1.10.1740.10">
    <property type="match status" value="1"/>
</dbReference>
<dbReference type="InterPro" id="IPR039425">
    <property type="entry name" value="RNA_pol_sigma-70-like"/>
</dbReference>
<dbReference type="PANTHER" id="PTHR43133">
    <property type="entry name" value="RNA POLYMERASE ECF-TYPE SIGMA FACTO"/>
    <property type="match status" value="1"/>
</dbReference>
<name>A0ABT5FZK8_9ACTN</name>
<evidence type="ECO:0000256" key="5">
    <source>
        <dbReference type="ARBA" id="ARBA00023163"/>
    </source>
</evidence>
<keyword evidence="3" id="KW-0731">Sigma factor</keyword>